<dbReference type="InterPro" id="IPR001245">
    <property type="entry name" value="Ser-Thr/Tyr_kinase_cat_dom"/>
</dbReference>
<dbReference type="InterPro" id="IPR000719">
    <property type="entry name" value="Prot_kinase_dom"/>
</dbReference>
<dbReference type="STRING" id="1890364.A0A2P6MQZ7"/>
<keyword evidence="3" id="KW-0067">ATP-binding</keyword>
<keyword evidence="4" id="KW-0472">Membrane</keyword>
<dbReference type="Pfam" id="PF07714">
    <property type="entry name" value="PK_Tyr_Ser-Thr"/>
    <property type="match status" value="1"/>
</dbReference>
<accession>A0A2P6MQZ7</accession>
<dbReference type="InterPro" id="IPR006626">
    <property type="entry name" value="PbH1"/>
</dbReference>
<dbReference type="SMART" id="SM00710">
    <property type="entry name" value="PbH1"/>
    <property type="match status" value="7"/>
</dbReference>
<evidence type="ECO:0000256" key="2">
    <source>
        <dbReference type="ARBA" id="ARBA00051243"/>
    </source>
</evidence>
<dbReference type="GO" id="GO:0005886">
    <property type="term" value="C:plasma membrane"/>
    <property type="evidence" value="ECO:0007669"/>
    <property type="project" value="TreeGrafter"/>
</dbReference>
<dbReference type="PANTHER" id="PTHR24416">
    <property type="entry name" value="TYROSINE-PROTEIN KINASE RECEPTOR"/>
    <property type="match status" value="1"/>
</dbReference>
<evidence type="ECO:0000259" key="5">
    <source>
        <dbReference type="PROSITE" id="PS50011"/>
    </source>
</evidence>
<dbReference type="InterPro" id="IPR011009">
    <property type="entry name" value="Kinase-like_dom_sf"/>
</dbReference>
<dbReference type="CDD" id="cd13999">
    <property type="entry name" value="STKc_MAP3K-like"/>
    <property type="match status" value="1"/>
</dbReference>
<comment type="caution">
    <text evidence="6">The sequence shown here is derived from an EMBL/GenBank/DDBJ whole genome shotgun (WGS) entry which is preliminary data.</text>
</comment>
<dbReference type="InterPro" id="IPR008266">
    <property type="entry name" value="Tyr_kinase_AS"/>
</dbReference>
<sequence>MPLRRFSRGIEFAEVEELDYGLVFFVPCEAWGDYGGTVSIPEQSISVPVSNMSWPFTSSTDQSITFVFSGTYEIFEINIIKDDLNNGTAFCNDTLSSFPLHIFCYLQVDSATYRSIFVSDPSLVDVPRNKWMRVFEYADTLSVKELTLIFPSDAVFDCDGEINRIISFTKTRNKIVLKGDKSTVIRNCELSVERQDQIVLQDVHFDRNSTIRLNLIDGAAFTIINSSFVNTTVQISSHSVWTPTYRYNVIEDSVFQQSAISVNFTEITRKTNLTVRSSSFNNTVLEVLEAMFLNVSRCEFYNRSLPHLRTMSKSYSSLTLSRNIMDVEQEKRPMTKVNPDVPIEWMTQEFNESSTDVARVDIEENKIMIRHSRILPLFYIRNFYSVCSHNNEFVSTLDSKLNIYEIVACENTTISGDRYLGINAPDPSQTVSVSGGGFLHVVNTIFDSNKYAIMAYSVQLIVENSLFLRNYRCIALATNDLFRIERSTFSDNSMIIQQPPSEGLDQGTINIVQIDHSLFIRSTMASMQFYAARTMVVNNSQFIGNYDDRGGAMSISALISVDILNCVFQSNSAFIGGGGALYFYGEFSRLSLKNVTIDDNHTLREGGGIFFDASVFKFEMENVTFGYNSAGFLGGAMLIAGYISSHLSFDELIIHHNRAQNTGGGIAFAGFLNDSRIRNSSLLYNEARVDGAAIAYIPSCTFAVTTIESCLFDSNVAENGAAINIRTFPPPLQVVRFFAAQEIRMMDVTMKNNNASRFGGGVFAYQKTPVRLVIKDGQFNRNHAIYGSGLYLFQWMDTQFTNCLFEENESIQEGTVVLSGTTDYEGMYHSRFNLDRTMFRDNKAMHGAALLFSYLHQYDINIRGSEFIGGKANVAGAILANFINSSRLTVTDSNFYDNEGSEGASTLWMNTSSDTDLVMRDSEIVKKKEGTGGVGITMQGNFLMTRVNMTRETMDVLDGLIVMNASVIGGILLAETARLKGASDTITCKNEAFRPVQNTEQGVWECLLREMPWLVTKMSRGATVAVIVIAIMFLMIISAVFVVAYIFSRGRKVNVAAMIEEINLGAAQRSLIDFCEFDNMEEIGRGGFGVVSRAEWRQTCVAVKQIKAEQVSEQQVKGFLQEVVILQRLRSHPVSDIEGERVTERQNVVMYIGFCFPPQPLALVTEYCEGGSLYGEERLMKHKVTSIDYLKNKGEEMTAQQERNFIEGIALGLIHLHSERVIHRDMAARNILLSRHLEPKLSDFGEVLGMSREQLSTDSTNCTYSDVGPLKWMAPEAINEREYSTKSDVWSYGVVIWEIITRGETPYATLTAVEAAIGVTNRGLRLRIPPGTDAHLYKLMMMCWQAEANDRPSMREICDCLDLSNTSLP</sequence>
<dbReference type="InParanoid" id="A0A2P6MQZ7"/>
<proteinExistence type="predicted"/>
<name>A0A2P6MQZ7_9EUKA</name>
<dbReference type="Proteomes" id="UP000241769">
    <property type="component" value="Unassembled WGS sequence"/>
</dbReference>
<reference evidence="6 7" key="1">
    <citation type="journal article" date="2018" name="Genome Biol. Evol.">
        <title>Multiple Roots of Fruiting Body Formation in Amoebozoa.</title>
        <authorList>
            <person name="Hillmann F."/>
            <person name="Forbes G."/>
            <person name="Novohradska S."/>
            <person name="Ferling I."/>
            <person name="Riege K."/>
            <person name="Groth M."/>
            <person name="Westermann M."/>
            <person name="Marz M."/>
            <person name="Spaller T."/>
            <person name="Winckler T."/>
            <person name="Schaap P."/>
            <person name="Glockner G."/>
        </authorList>
    </citation>
    <scope>NUCLEOTIDE SEQUENCE [LARGE SCALE GENOMIC DNA]</scope>
    <source>
        <strain evidence="6 7">Jena</strain>
    </source>
</reference>
<dbReference type="SUPFAM" id="SSF56112">
    <property type="entry name" value="Protein kinase-like (PK-like)"/>
    <property type="match status" value="1"/>
</dbReference>
<dbReference type="PRINTS" id="PR00109">
    <property type="entry name" value="TYRKINASE"/>
</dbReference>
<evidence type="ECO:0000313" key="7">
    <source>
        <dbReference type="Proteomes" id="UP000241769"/>
    </source>
</evidence>
<dbReference type="GO" id="GO:0007169">
    <property type="term" value="P:cell surface receptor protein tyrosine kinase signaling pathway"/>
    <property type="evidence" value="ECO:0007669"/>
    <property type="project" value="TreeGrafter"/>
</dbReference>
<dbReference type="InterPro" id="IPR050122">
    <property type="entry name" value="RTK"/>
</dbReference>
<feature type="transmembrane region" description="Helical" evidence="4">
    <location>
        <begin position="1022"/>
        <end position="1047"/>
    </location>
</feature>
<dbReference type="PANTHER" id="PTHR24416:SF617">
    <property type="entry name" value="RET ONCOGENE, ISOFORM A"/>
    <property type="match status" value="1"/>
</dbReference>
<feature type="domain" description="Protein kinase" evidence="5">
    <location>
        <begin position="1077"/>
        <end position="1368"/>
    </location>
</feature>
<keyword evidence="4" id="KW-0812">Transmembrane</keyword>
<dbReference type="Gene3D" id="3.30.200.20">
    <property type="entry name" value="Phosphorylase Kinase, domain 1"/>
    <property type="match status" value="1"/>
</dbReference>
<dbReference type="Gene3D" id="1.10.510.10">
    <property type="entry name" value="Transferase(Phosphotransferase) domain 1"/>
    <property type="match status" value="1"/>
</dbReference>
<evidence type="ECO:0000256" key="1">
    <source>
        <dbReference type="ARBA" id="ARBA00004167"/>
    </source>
</evidence>
<dbReference type="GO" id="GO:0005524">
    <property type="term" value="F:ATP binding"/>
    <property type="evidence" value="ECO:0007669"/>
    <property type="project" value="UniProtKB-UniRule"/>
</dbReference>
<keyword evidence="4" id="KW-1133">Transmembrane helix</keyword>
<dbReference type="GO" id="GO:0004714">
    <property type="term" value="F:transmembrane receptor protein tyrosine kinase activity"/>
    <property type="evidence" value="ECO:0007669"/>
    <property type="project" value="UniProtKB-EC"/>
</dbReference>
<evidence type="ECO:0000256" key="3">
    <source>
        <dbReference type="PROSITE-ProRule" id="PRU10141"/>
    </source>
</evidence>
<comment type="catalytic activity">
    <reaction evidence="2">
        <text>L-tyrosyl-[protein] + ATP = O-phospho-L-tyrosyl-[protein] + ADP + H(+)</text>
        <dbReference type="Rhea" id="RHEA:10596"/>
        <dbReference type="Rhea" id="RHEA-COMP:10136"/>
        <dbReference type="Rhea" id="RHEA-COMP:20101"/>
        <dbReference type="ChEBI" id="CHEBI:15378"/>
        <dbReference type="ChEBI" id="CHEBI:30616"/>
        <dbReference type="ChEBI" id="CHEBI:46858"/>
        <dbReference type="ChEBI" id="CHEBI:61978"/>
        <dbReference type="ChEBI" id="CHEBI:456216"/>
        <dbReference type="EC" id="2.7.10.1"/>
    </reaction>
</comment>
<evidence type="ECO:0000313" key="6">
    <source>
        <dbReference type="EMBL" id="PRP74128.1"/>
    </source>
</evidence>
<dbReference type="PROSITE" id="PS00107">
    <property type="entry name" value="PROTEIN_KINASE_ATP"/>
    <property type="match status" value="1"/>
</dbReference>
<dbReference type="GO" id="GO:0043235">
    <property type="term" value="C:receptor complex"/>
    <property type="evidence" value="ECO:0007669"/>
    <property type="project" value="TreeGrafter"/>
</dbReference>
<evidence type="ECO:0000256" key="4">
    <source>
        <dbReference type="SAM" id="Phobius"/>
    </source>
</evidence>
<feature type="binding site" evidence="3">
    <location>
        <position position="1104"/>
    </location>
    <ligand>
        <name>ATP</name>
        <dbReference type="ChEBI" id="CHEBI:30616"/>
    </ligand>
</feature>
<dbReference type="SUPFAM" id="SSF51126">
    <property type="entry name" value="Pectin lyase-like"/>
    <property type="match status" value="2"/>
</dbReference>
<organism evidence="6 7">
    <name type="scientific">Planoprotostelium fungivorum</name>
    <dbReference type="NCBI Taxonomy" id="1890364"/>
    <lineage>
        <taxon>Eukaryota</taxon>
        <taxon>Amoebozoa</taxon>
        <taxon>Evosea</taxon>
        <taxon>Variosea</taxon>
        <taxon>Cavosteliida</taxon>
        <taxon>Cavosteliaceae</taxon>
        <taxon>Planoprotostelium</taxon>
    </lineage>
</organism>
<dbReference type="PROSITE" id="PS50011">
    <property type="entry name" value="PROTEIN_KINASE_DOM"/>
    <property type="match status" value="1"/>
</dbReference>
<dbReference type="EMBL" id="MDYQ01000497">
    <property type="protein sequence ID" value="PRP74128.1"/>
    <property type="molecule type" value="Genomic_DNA"/>
</dbReference>
<keyword evidence="3" id="KW-0547">Nucleotide-binding</keyword>
<keyword evidence="7" id="KW-1185">Reference proteome</keyword>
<dbReference type="PROSITE" id="PS00109">
    <property type="entry name" value="PROTEIN_KINASE_TYR"/>
    <property type="match status" value="1"/>
</dbReference>
<dbReference type="InterPro" id="IPR017441">
    <property type="entry name" value="Protein_kinase_ATP_BS"/>
</dbReference>
<comment type="subcellular location">
    <subcellularLocation>
        <location evidence="1">Membrane</location>
        <topology evidence="1">Single-pass membrane protein</topology>
    </subcellularLocation>
</comment>
<dbReference type="InterPro" id="IPR011050">
    <property type="entry name" value="Pectin_lyase_fold/virulence"/>
</dbReference>
<gene>
    <name evidence="6" type="ORF">PROFUN_06453</name>
</gene>
<protein>
    <recommendedName>
        <fullName evidence="5">Protein kinase domain-containing protein</fullName>
    </recommendedName>
</protein>